<dbReference type="GO" id="GO:0005634">
    <property type="term" value="C:nucleus"/>
    <property type="evidence" value="ECO:0007669"/>
    <property type="project" value="UniProtKB-SubCell"/>
</dbReference>
<dbReference type="PANTHER" id="PTHR31992:SF301">
    <property type="entry name" value="DOF ZINC FINGER PROTEIN DOF3.7"/>
    <property type="match status" value="1"/>
</dbReference>
<name>A0A445C1S2_ARAHY</name>
<evidence type="ECO:0000256" key="1">
    <source>
        <dbReference type="ARBA" id="ARBA00022723"/>
    </source>
</evidence>
<dbReference type="PROSITE" id="PS01361">
    <property type="entry name" value="ZF_DOF_1"/>
    <property type="match status" value="1"/>
</dbReference>
<dbReference type="GO" id="GO:0003700">
    <property type="term" value="F:DNA-binding transcription factor activity"/>
    <property type="evidence" value="ECO:0007669"/>
    <property type="project" value="UniProtKB-UniRule"/>
</dbReference>
<reference evidence="12 13" key="1">
    <citation type="submission" date="2019-01" db="EMBL/GenBank/DDBJ databases">
        <title>Sequencing of cultivated peanut Arachis hypogaea provides insights into genome evolution and oil improvement.</title>
        <authorList>
            <person name="Chen X."/>
        </authorList>
    </citation>
    <scope>NUCLEOTIDE SEQUENCE [LARGE SCALE GENOMIC DNA]</scope>
    <source>
        <strain evidence="13">cv. Fuhuasheng</strain>
        <tissue evidence="12">Leaves</tissue>
    </source>
</reference>
<comment type="subcellular location">
    <subcellularLocation>
        <location evidence="8 9">Nucleus</location>
    </subcellularLocation>
</comment>
<feature type="compositionally biased region" description="Polar residues" evidence="10">
    <location>
        <begin position="350"/>
        <end position="361"/>
    </location>
</feature>
<evidence type="ECO:0000256" key="9">
    <source>
        <dbReference type="RuleBase" id="RU369094"/>
    </source>
</evidence>
<evidence type="ECO:0000256" key="3">
    <source>
        <dbReference type="ARBA" id="ARBA00022833"/>
    </source>
</evidence>
<dbReference type="GO" id="GO:0003677">
    <property type="term" value="F:DNA binding"/>
    <property type="evidence" value="ECO:0007669"/>
    <property type="project" value="UniProtKB-UniRule"/>
</dbReference>
<dbReference type="Pfam" id="PF02701">
    <property type="entry name" value="Zn_ribbon_Dof"/>
    <property type="match status" value="1"/>
</dbReference>
<keyword evidence="3 9" id="KW-0862">Zinc</keyword>
<evidence type="ECO:0000256" key="6">
    <source>
        <dbReference type="ARBA" id="ARBA00023163"/>
    </source>
</evidence>
<dbReference type="AlphaFoldDB" id="A0A445C1S2"/>
<dbReference type="InterPro" id="IPR003851">
    <property type="entry name" value="Znf_Dof"/>
</dbReference>
<feature type="domain" description="Dof-type" evidence="11">
    <location>
        <begin position="103"/>
        <end position="157"/>
    </location>
</feature>
<evidence type="ECO:0000256" key="4">
    <source>
        <dbReference type="ARBA" id="ARBA00023015"/>
    </source>
</evidence>
<dbReference type="EMBL" id="SDMP01000008">
    <property type="protein sequence ID" value="RYR44860.1"/>
    <property type="molecule type" value="Genomic_DNA"/>
</dbReference>
<keyword evidence="2 8" id="KW-0863">Zinc-finger</keyword>
<evidence type="ECO:0000256" key="7">
    <source>
        <dbReference type="ARBA" id="ARBA00023242"/>
    </source>
</evidence>
<dbReference type="Proteomes" id="UP000289738">
    <property type="component" value="Chromosome A08"/>
</dbReference>
<accession>A0A445C1S2</accession>
<protein>
    <recommendedName>
        <fullName evidence="9">Dof zinc finger protein</fullName>
    </recommendedName>
</protein>
<keyword evidence="5 8" id="KW-0238">DNA-binding</keyword>
<dbReference type="PROSITE" id="PS50884">
    <property type="entry name" value="ZF_DOF_2"/>
    <property type="match status" value="1"/>
</dbReference>
<feature type="region of interest" description="Disordered" evidence="10">
    <location>
        <begin position="74"/>
        <end position="104"/>
    </location>
</feature>
<dbReference type="InterPro" id="IPR045174">
    <property type="entry name" value="Dof"/>
</dbReference>
<keyword evidence="7 8" id="KW-0539">Nucleus</keyword>
<proteinExistence type="predicted"/>
<sequence length="374" mass="41328">MDFSQGFALKLERNINFHHQIKSLYHVHHALICMILLKFQIPLNFNFSSSYPFDEDISSQFKSMVMEGIGPNNNSCTTRPHNEGGGGNNNNNLEKKARPQEQLNCPRCNSTNTKFCYYNNYSLTQPRYFCKTCRRYWTEGGSLRNVPVGGGSRKNKIKINTNNNSSSSSSTTSTPSSNSKVLVHQDLLNPNNNRVIQGQDLNLAFPSMDHHNNYHHGLLPFIDMANNNNNNNNNNSNGDAPSSLSALELLRSSMASRGLSNPYYASSNSSLVPSNSSSVIYPTSGLGFPTMQEVVNNNKQNSGNLGFSSSSSIMDHQHHEENIVNNSDGGGRVLFPFGEVMKSAEENNNKEQGNNSSSTANGGYWNGMMGQGSW</sequence>
<keyword evidence="4 9" id="KW-0805">Transcription regulation</keyword>
<evidence type="ECO:0000256" key="5">
    <source>
        <dbReference type="ARBA" id="ARBA00023125"/>
    </source>
</evidence>
<keyword evidence="13" id="KW-1185">Reference proteome</keyword>
<evidence type="ECO:0000256" key="2">
    <source>
        <dbReference type="ARBA" id="ARBA00022771"/>
    </source>
</evidence>
<feature type="compositionally biased region" description="Low complexity" evidence="10">
    <location>
        <begin position="160"/>
        <end position="179"/>
    </location>
</feature>
<evidence type="ECO:0000256" key="8">
    <source>
        <dbReference type="PROSITE-ProRule" id="PRU00071"/>
    </source>
</evidence>
<dbReference type="PANTHER" id="PTHR31992">
    <property type="entry name" value="DOF ZINC FINGER PROTEIN DOF1.4-RELATED"/>
    <property type="match status" value="1"/>
</dbReference>
<gene>
    <name evidence="12" type="ORF">Ahy_A08g041145</name>
</gene>
<evidence type="ECO:0000313" key="12">
    <source>
        <dbReference type="EMBL" id="RYR44860.1"/>
    </source>
</evidence>
<feature type="region of interest" description="Disordered" evidence="10">
    <location>
        <begin position="346"/>
        <end position="366"/>
    </location>
</feature>
<comment type="function">
    <text evidence="9">Transcription factor that binds specifically to a 5'-AA[AG]G-3' consensus core sequence.</text>
</comment>
<dbReference type="GO" id="GO:0008270">
    <property type="term" value="F:zinc ion binding"/>
    <property type="evidence" value="ECO:0007669"/>
    <property type="project" value="UniProtKB-KW"/>
</dbReference>
<evidence type="ECO:0000313" key="13">
    <source>
        <dbReference type="Proteomes" id="UP000289738"/>
    </source>
</evidence>
<feature type="region of interest" description="Disordered" evidence="10">
    <location>
        <begin position="144"/>
        <end position="179"/>
    </location>
</feature>
<dbReference type="STRING" id="3818.A0A445C1S2"/>
<organism evidence="12 13">
    <name type="scientific">Arachis hypogaea</name>
    <name type="common">Peanut</name>
    <dbReference type="NCBI Taxonomy" id="3818"/>
    <lineage>
        <taxon>Eukaryota</taxon>
        <taxon>Viridiplantae</taxon>
        <taxon>Streptophyta</taxon>
        <taxon>Embryophyta</taxon>
        <taxon>Tracheophyta</taxon>
        <taxon>Spermatophyta</taxon>
        <taxon>Magnoliopsida</taxon>
        <taxon>eudicotyledons</taxon>
        <taxon>Gunneridae</taxon>
        <taxon>Pentapetalae</taxon>
        <taxon>rosids</taxon>
        <taxon>fabids</taxon>
        <taxon>Fabales</taxon>
        <taxon>Fabaceae</taxon>
        <taxon>Papilionoideae</taxon>
        <taxon>50 kb inversion clade</taxon>
        <taxon>dalbergioids sensu lato</taxon>
        <taxon>Dalbergieae</taxon>
        <taxon>Pterocarpus clade</taxon>
        <taxon>Arachis</taxon>
    </lineage>
</organism>
<keyword evidence="1 9" id="KW-0479">Metal-binding</keyword>
<evidence type="ECO:0000256" key="10">
    <source>
        <dbReference type="SAM" id="MobiDB-lite"/>
    </source>
</evidence>
<keyword evidence="6 9" id="KW-0804">Transcription</keyword>
<evidence type="ECO:0000259" key="11">
    <source>
        <dbReference type="PROSITE" id="PS50884"/>
    </source>
</evidence>
<comment type="caution">
    <text evidence="12">The sequence shown here is derived from an EMBL/GenBank/DDBJ whole genome shotgun (WGS) entry which is preliminary data.</text>
</comment>